<protein>
    <submittedName>
        <fullName evidence="2">Uncharacterized protein</fullName>
    </submittedName>
</protein>
<proteinExistence type="predicted"/>
<name>A0A2T2N320_CORCC</name>
<organism evidence="2 3">
    <name type="scientific">Corynespora cassiicola Philippines</name>
    <dbReference type="NCBI Taxonomy" id="1448308"/>
    <lineage>
        <taxon>Eukaryota</taxon>
        <taxon>Fungi</taxon>
        <taxon>Dikarya</taxon>
        <taxon>Ascomycota</taxon>
        <taxon>Pezizomycotina</taxon>
        <taxon>Dothideomycetes</taxon>
        <taxon>Pleosporomycetidae</taxon>
        <taxon>Pleosporales</taxon>
        <taxon>Corynesporascaceae</taxon>
        <taxon>Corynespora</taxon>
    </lineage>
</organism>
<evidence type="ECO:0000256" key="1">
    <source>
        <dbReference type="SAM" id="MobiDB-lite"/>
    </source>
</evidence>
<keyword evidence="3" id="KW-1185">Reference proteome</keyword>
<dbReference type="EMBL" id="KZ678156">
    <property type="protein sequence ID" value="PSN59418.1"/>
    <property type="molecule type" value="Genomic_DNA"/>
</dbReference>
<feature type="region of interest" description="Disordered" evidence="1">
    <location>
        <begin position="111"/>
        <end position="142"/>
    </location>
</feature>
<accession>A0A2T2N320</accession>
<gene>
    <name evidence="2" type="ORF">BS50DRAFT_231125</name>
</gene>
<dbReference type="AlphaFoldDB" id="A0A2T2N320"/>
<dbReference type="Proteomes" id="UP000240883">
    <property type="component" value="Unassembled WGS sequence"/>
</dbReference>
<evidence type="ECO:0000313" key="3">
    <source>
        <dbReference type="Proteomes" id="UP000240883"/>
    </source>
</evidence>
<reference evidence="2 3" key="1">
    <citation type="journal article" date="2018" name="Front. Microbiol.">
        <title>Genome-Wide Analysis of Corynespora cassiicola Leaf Fall Disease Putative Effectors.</title>
        <authorList>
            <person name="Lopez D."/>
            <person name="Ribeiro S."/>
            <person name="Label P."/>
            <person name="Fumanal B."/>
            <person name="Venisse J.S."/>
            <person name="Kohler A."/>
            <person name="de Oliveira R.R."/>
            <person name="Labutti K."/>
            <person name="Lipzen A."/>
            <person name="Lail K."/>
            <person name="Bauer D."/>
            <person name="Ohm R.A."/>
            <person name="Barry K.W."/>
            <person name="Spatafora J."/>
            <person name="Grigoriev I.V."/>
            <person name="Martin F.M."/>
            <person name="Pujade-Renaud V."/>
        </authorList>
    </citation>
    <scope>NUCLEOTIDE SEQUENCE [LARGE SCALE GENOMIC DNA]</scope>
    <source>
        <strain evidence="2 3">Philippines</strain>
    </source>
</reference>
<sequence length="142" mass="15543">MVLWDYGEAPPKSHRLVMLQPPPPIRPIHPIHPSHFQRRPLTPKSRSNSARSSPLPASPCLAAVPHPRLRPSPASCVLRTASCVVHSARLGPHPRRKIRLTAATLLFRPSPLEPQQNSHVLSASELGSRPLNAMLGNPSTDD</sequence>
<feature type="region of interest" description="Disordered" evidence="1">
    <location>
        <begin position="28"/>
        <end position="66"/>
    </location>
</feature>
<evidence type="ECO:0000313" key="2">
    <source>
        <dbReference type="EMBL" id="PSN59418.1"/>
    </source>
</evidence>